<dbReference type="Gene3D" id="1.25.40.290">
    <property type="entry name" value="ARM repeat domains"/>
    <property type="match status" value="1"/>
</dbReference>
<dbReference type="SUPFAM" id="SSF48371">
    <property type="entry name" value="ARM repeat"/>
    <property type="match status" value="1"/>
</dbReference>
<dbReference type="RefSeq" id="WP_208850852.1">
    <property type="nucleotide sequence ID" value="NZ_JAGGDJ010000052.1"/>
</dbReference>
<evidence type="ECO:0000313" key="2">
    <source>
        <dbReference type="Proteomes" id="UP000670947"/>
    </source>
</evidence>
<comment type="caution">
    <text evidence="1">The sequence shown here is derived from an EMBL/GenBank/DDBJ whole genome shotgun (WGS) entry which is preliminary data.</text>
</comment>
<dbReference type="PROSITE" id="PS50077">
    <property type="entry name" value="HEAT_REPEAT"/>
    <property type="match status" value="1"/>
</dbReference>
<evidence type="ECO:0000313" key="1">
    <source>
        <dbReference type="EMBL" id="MBO7748274.1"/>
    </source>
</evidence>
<proteinExistence type="predicted"/>
<organism evidence="1 2">
    <name type="scientific">Paenibacillus artemisiicola</name>
    <dbReference type="NCBI Taxonomy" id="1172618"/>
    <lineage>
        <taxon>Bacteria</taxon>
        <taxon>Bacillati</taxon>
        <taxon>Bacillota</taxon>
        <taxon>Bacilli</taxon>
        <taxon>Bacillales</taxon>
        <taxon>Paenibacillaceae</taxon>
        <taxon>Paenibacillus</taxon>
    </lineage>
</organism>
<keyword evidence="2" id="KW-1185">Reference proteome</keyword>
<accession>A0ABS3WIX2</accession>
<dbReference type="InterPro" id="IPR016024">
    <property type="entry name" value="ARM-type_fold"/>
</dbReference>
<gene>
    <name evidence="1" type="ORF">I8J29_29230</name>
</gene>
<dbReference type="EMBL" id="JAGGDJ010000052">
    <property type="protein sequence ID" value="MBO7748274.1"/>
    <property type="molecule type" value="Genomic_DNA"/>
</dbReference>
<protein>
    <submittedName>
        <fullName evidence="1">DNA alkylation repair protein</fullName>
    </submittedName>
</protein>
<dbReference type="Proteomes" id="UP000670947">
    <property type="component" value="Unassembled WGS sequence"/>
</dbReference>
<dbReference type="Pfam" id="PF08713">
    <property type="entry name" value="DNA_alkylation"/>
    <property type="match status" value="1"/>
</dbReference>
<name>A0ABS3WIX2_9BACL</name>
<reference evidence="1 2" key="1">
    <citation type="submission" date="2021-03" db="EMBL/GenBank/DDBJ databases">
        <title>Paenibacillus artemisicola MWE-103 whole genome sequence.</title>
        <authorList>
            <person name="Ham Y.J."/>
        </authorList>
    </citation>
    <scope>NUCLEOTIDE SEQUENCE [LARGE SCALE GENOMIC DNA]</scope>
    <source>
        <strain evidence="1 2">MWE-103</strain>
    </source>
</reference>
<sequence>MPEPLKAMYDLPFLRQFAAIVSSAWPAFPGEDFVRRATAAGWEELELKGRMRRITTSLGETLPPNYPEALDVLLSVCDRCGGFPYLFFPDFVETYGLDDWERSMAALERFTVQSSAEFAIRPFILREPERTMVRMAEWSRHGNEHVRRLASEGCRPRLPWAQALPPFKRDPSPILPILEQLKADPSLYVRKSVANNLNDIAKDHPDVVKAIAARWMGRNPLTDWIVRRGCRSLVGAADPEALALFGYEGTAAADLVAAAELVAAHPEAELGGSTELQYALRLKDEGAGPVRLRLELGVGYVKSGGKVSEKRFLLGDKRAMPGAGIQGAKRIDWKDLSTRKHYAGPHRLALLVNGAAVAETSVLLRDGAQAARAAGAAPARSDDA</sequence>
<dbReference type="InterPro" id="IPR014825">
    <property type="entry name" value="DNA_alkylation"/>
</dbReference>
<dbReference type="InterPro" id="IPR021133">
    <property type="entry name" value="HEAT_type_2"/>
</dbReference>